<comment type="function">
    <text evidence="1 10">Condenses 4-methyl-5-(beta-hydroxyethyl)thiazole monophosphate (THZ-P) and 2-methyl-4-amino-5-hydroxymethyl pyrimidine pyrophosphate (HMP-PP) to form thiamine monophosphate (TMP).</text>
</comment>
<dbReference type="GO" id="GO:0000287">
    <property type="term" value="F:magnesium ion binding"/>
    <property type="evidence" value="ECO:0007669"/>
    <property type="project" value="UniProtKB-UniRule"/>
</dbReference>
<evidence type="ECO:0000259" key="13">
    <source>
        <dbReference type="Pfam" id="PF02581"/>
    </source>
</evidence>
<sequence length="215" mass="22408">MRPAFDLSVYLVLDPVQCGGHAASLDVARAALAGGATVVQLRAPEWHKRAWLALARDLLPLTRAARVPLIIDDHLDIALAAGADGVHVGQRDLPAHVARELLGPDALIGLSVSRMREVDEANALGDTIDYLGAGPVFATSTKTDASAPCGIDGLAELCAHARYPTVAIGGIQLHNAADVMRAKPAGLAVVSAICKAPNAREAAARLRETMSRAQP</sequence>
<comment type="caution">
    <text evidence="10">Lacks conserved residue(s) required for the propagation of feature annotation.</text>
</comment>
<dbReference type="UniPathway" id="UPA00060">
    <property type="reaction ID" value="UER00141"/>
</dbReference>
<feature type="binding site" evidence="10">
    <location>
        <begin position="190"/>
        <end position="191"/>
    </location>
    <ligand>
        <name>2-[(2R,5Z)-2-carboxy-4-methylthiazol-5(2H)-ylidene]ethyl phosphate</name>
        <dbReference type="ChEBI" id="CHEBI:62899"/>
    </ligand>
</feature>
<dbReference type="NCBIfam" id="TIGR00693">
    <property type="entry name" value="thiE"/>
    <property type="match status" value="1"/>
</dbReference>
<dbReference type="PANTHER" id="PTHR20857">
    <property type="entry name" value="THIAMINE-PHOSPHATE PYROPHOSPHORYLASE"/>
    <property type="match status" value="1"/>
</dbReference>
<evidence type="ECO:0000256" key="9">
    <source>
        <dbReference type="ARBA" id="ARBA00047883"/>
    </source>
</evidence>
<dbReference type="InterPro" id="IPR036206">
    <property type="entry name" value="ThiamineP_synth_sf"/>
</dbReference>
<dbReference type="STRING" id="326475.AWB66_02362"/>
<evidence type="ECO:0000313" key="14">
    <source>
        <dbReference type="EMBL" id="SAL43861.1"/>
    </source>
</evidence>
<feature type="binding site" evidence="10">
    <location>
        <position position="92"/>
    </location>
    <ligand>
        <name>Mg(2+)</name>
        <dbReference type="ChEBI" id="CHEBI:18420"/>
    </ligand>
</feature>
<dbReference type="HAMAP" id="MF_00097">
    <property type="entry name" value="TMP_synthase"/>
    <property type="match status" value="1"/>
</dbReference>
<evidence type="ECO:0000256" key="7">
    <source>
        <dbReference type="ARBA" id="ARBA00047334"/>
    </source>
</evidence>
<dbReference type="AlphaFoldDB" id="A0A158HIT0"/>
<reference evidence="14" key="1">
    <citation type="submission" date="2016-01" db="EMBL/GenBank/DDBJ databases">
        <authorList>
            <person name="Peeters Charlotte."/>
        </authorList>
    </citation>
    <scope>NUCLEOTIDE SEQUENCE</scope>
    <source>
        <strain evidence="14">LMG 22936</strain>
    </source>
</reference>
<feature type="binding site" evidence="10">
    <location>
        <position position="170"/>
    </location>
    <ligand>
        <name>2-[(2R,5Z)-2-carboxy-4-methylthiazol-5(2H)-ylidene]ethyl phosphate</name>
        <dbReference type="ChEBI" id="CHEBI:62899"/>
    </ligand>
</feature>
<evidence type="ECO:0000256" key="5">
    <source>
        <dbReference type="ARBA" id="ARBA00022842"/>
    </source>
</evidence>
<evidence type="ECO:0000256" key="12">
    <source>
        <dbReference type="RuleBase" id="RU004253"/>
    </source>
</evidence>
<organism evidence="14 15">
    <name type="scientific">Caballeronia telluris</name>
    <dbReference type="NCBI Taxonomy" id="326475"/>
    <lineage>
        <taxon>Bacteria</taxon>
        <taxon>Pseudomonadati</taxon>
        <taxon>Pseudomonadota</taxon>
        <taxon>Betaproteobacteria</taxon>
        <taxon>Burkholderiales</taxon>
        <taxon>Burkholderiaceae</taxon>
        <taxon>Caballeronia</taxon>
    </lineage>
</organism>
<dbReference type="InterPro" id="IPR013785">
    <property type="entry name" value="Aldolase_TIM"/>
</dbReference>
<comment type="pathway">
    <text evidence="2 10 12">Cofactor biosynthesis; thiamine diphosphate biosynthesis; thiamine phosphate from 4-amino-2-methyl-5-diphosphomethylpyrimidine and 4-methyl-5-(2-phosphoethyl)-thiazole: step 1/1.</text>
</comment>
<keyword evidence="3 10" id="KW-0808">Transferase</keyword>
<feature type="binding site" evidence="10">
    <location>
        <position position="73"/>
    </location>
    <ligand>
        <name>Mg(2+)</name>
        <dbReference type="ChEBI" id="CHEBI:18420"/>
    </ligand>
</feature>
<feature type="binding site" evidence="10">
    <location>
        <position position="72"/>
    </location>
    <ligand>
        <name>4-amino-2-methyl-5-(diphosphooxymethyl)pyrimidine</name>
        <dbReference type="ChEBI" id="CHEBI:57841"/>
    </ligand>
</feature>
<keyword evidence="4 10" id="KW-0479">Metal-binding</keyword>
<comment type="cofactor">
    <cofactor evidence="10">
        <name>Mg(2+)</name>
        <dbReference type="ChEBI" id="CHEBI:18420"/>
    </cofactor>
    <text evidence="10">Binds 1 Mg(2+) ion per subunit.</text>
</comment>
<comment type="catalytic activity">
    <reaction evidence="7 10 11">
        <text>4-methyl-5-(2-phosphooxyethyl)-thiazole + 4-amino-2-methyl-5-(diphosphooxymethyl)pyrimidine + H(+) = thiamine phosphate + diphosphate</text>
        <dbReference type="Rhea" id="RHEA:22328"/>
        <dbReference type="ChEBI" id="CHEBI:15378"/>
        <dbReference type="ChEBI" id="CHEBI:33019"/>
        <dbReference type="ChEBI" id="CHEBI:37575"/>
        <dbReference type="ChEBI" id="CHEBI:57841"/>
        <dbReference type="ChEBI" id="CHEBI:58296"/>
        <dbReference type="EC" id="2.5.1.3"/>
    </reaction>
</comment>
<proteinExistence type="inferred from homology"/>
<name>A0A158HIT0_9BURK</name>
<comment type="catalytic activity">
    <reaction evidence="8 10 11">
        <text>2-(2-carboxy-4-methylthiazol-5-yl)ethyl phosphate + 4-amino-2-methyl-5-(diphosphooxymethyl)pyrimidine + 2 H(+) = thiamine phosphate + CO2 + diphosphate</text>
        <dbReference type="Rhea" id="RHEA:47848"/>
        <dbReference type="ChEBI" id="CHEBI:15378"/>
        <dbReference type="ChEBI" id="CHEBI:16526"/>
        <dbReference type="ChEBI" id="CHEBI:33019"/>
        <dbReference type="ChEBI" id="CHEBI:37575"/>
        <dbReference type="ChEBI" id="CHEBI:57841"/>
        <dbReference type="ChEBI" id="CHEBI:62890"/>
        <dbReference type="EC" id="2.5.1.3"/>
    </reaction>
</comment>
<dbReference type="RefSeq" id="WP_087630469.1">
    <property type="nucleotide sequence ID" value="NZ_FCNZ02000007.1"/>
</dbReference>
<evidence type="ECO:0000256" key="11">
    <source>
        <dbReference type="RuleBase" id="RU003826"/>
    </source>
</evidence>
<dbReference type="CDD" id="cd00564">
    <property type="entry name" value="TMP_TenI"/>
    <property type="match status" value="1"/>
</dbReference>
<dbReference type="Pfam" id="PF02581">
    <property type="entry name" value="TMP-TENI"/>
    <property type="match status" value="1"/>
</dbReference>
<evidence type="ECO:0000256" key="10">
    <source>
        <dbReference type="HAMAP-Rule" id="MF_00097"/>
    </source>
</evidence>
<feature type="binding site" evidence="10">
    <location>
        <position position="142"/>
    </location>
    <ligand>
        <name>4-amino-2-methyl-5-(diphosphooxymethyl)pyrimidine</name>
        <dbReference type="ChEBI" id="CHEBI:57841"/>
    </ligand>
</feature>
<keyword evidence="5 10" id="KW-0460">Magnesium</keyword>
<dbReference type="GO" id="GO:0005737">
    <property type="term" value="C:cytoplasm"/>
    <property type="evidence" value="ECO:0007669"/>
    <property type="project" value="TreeGrafter"/>
</dbReference>
<feature type="binding site" evidence="10">
    <location>
        <position position="111"/>
    </location>
    <ligand>
        <name>4-amino-2-methyl-5-(diphosphooxymethyl)pyrimidine</name>
        <dbReference type="ChEBI" id="CHEBI:57841"/>
    </ligand>
</feature>
<keyword evidence="6 10" id="KW-0784">Thiamine biosynthesis</keyword>
<evidence type="ECO:0000256" key="8">
    <source>
        <dbReference type="ARBA" id="ARBA00047851"/>
    </source>
</evidence>
<comment type="catalytic activity">
    <reaction evidence="9 10 11">
        <text>2-[(2R,5Z)-2-carboxy-4-methylthiazol-5(2H)-ylidene]ethyl phosphate + 4-amino-2-methyl-5-(diphosphooxymethyl)pyrimidine + 2 H(+) = thiamine phosphate + CO2 + diphosphate</text>
        <dbReference type="Rhea" id="RHEA:47844"/>
        <dbReference type="ChEBI" id="CHEBI:15378"/>
        <dbReference type="ChEBI" id="CHEBI:16526"/>
        <dbReference type="ChEBI" id="CHEBI:33019"/>
        <dbReference type="ChEBI" id="CHEBI:37575"/>
        <dbReference type="ChEBI" id="CHEBI:57841"/>
        <dbReference type="ChEBI" id="CHEBI:62899"/>
        <dbReference type="EC" id="2.5.1.3"/>
    </reaction>
</comment>
<dbReference type="GO" id="GO:0009228">
    <property type="term" value="P:thiamine biosynthetic process"/>
    <property type="evidence" value="ECO:0007669"/>
    <property type="project" value="UniProtKB-KW"/>
</dbReference>
<dbReference type="EC" id="2.5.1.3" evidence="10"/>
<evidence type="ECO:0000313" key="15">
    <source>
        <dbReference type="Proteomes" id="UP000054717"/>
    </source>
</evidence>
<gene>
    <name evidence="10" type="primary">thiE</name>
    <name evidence="14" type="ORF">AWB66_02362</name>
</gene>
<dbReference type="InterPro" id="IPR034291">
    <property type="entry name" value="TMP_synthase"/>
</dbReference>
<evidence type="ECO:0000256" key="2">
    <source>
        <dbReference type="ARBA" id="ARBA00005165"/>
    </source>
</evidence>
<accession>A0A158HIT0</accession>
<protein>
    <recommendedName>
        <fullName evidence="10">Thiamine-phosphate synthase</fullName>
        <shortName evidence="10">TP synthase</shortName>
        <shortName evidence="10">TPS</shortName>
        <ecNumber evidence="10">2.5.1.3</ecNumber>
    </recommendedName>
    <alternativeName>
        <fullName evidence="10">Thiamine-phosphate pyrophosphorylase</fullName>
        <shortName evidence="10">TMP pyrophosphorylase</shortName>
        <shortName evidence="10">TMP-PPase</shortName>
    </alternativeName>
</protein>
<dbReference type="FunFam" id="3.20.20.70:FF:000096">
    <property type="entry name" value="Thiamine-phosphate synthase"/>
    <property type="match status" value="1"/>
</dbReference>
<keyword evidence="15" id="KW-1185">Reference proteome</keyword>
<evidence type="ECO:0000256" key="3">
    <source>
        <dbReference type="ARBA" id="ARBA00022679"/>
    </source>
</evidence>
<dbReference type="GO" id="GO:0004789">
    <property type="term" value="F:thiamine-phosphate diphosphorylase activity"/>
    <property type="evidence" value="ECO:0007669"/>
    <property type="project" value="UniProtKB-UniRule"/>
</dbReference>
<dbReference type="SUPFAM" id="SSF51391">
    <property type="entry name" value="Thiamin phosphate synthase"/>
    <property type="match status" value="1"/>
</dbReference>
<dbReference type="Proteomes" id="UP000054717">
    <property type="component" value="Unassembled WGS sequence"/>
</dbReference>
<evidence type="ECO:0000256" key="6">
    <source>
        <dbReference type="ARBA" id="ARBA00022977"/>
    </source>
</evidence>
<comment type="caution">
    <text evidence="14">The sequence shown here is derived from an EMBL/GenBank/DDBJ whole genome shotgun (WGS) entry which is preliminary data.</text>
</comment>
<dbReference type="Gene3D" id="3.20.20.70">
    <property type="entry name" value="Aldolase class I"/>
    <property type="match status" value="1"/>
</dbReference>
<evidence type="ECO:0000256" key="4">
    <source>
        <dbReference type="ARBA" id="ARBA00022723"/>
    </source>
</evidence>
<comment type="similarity">
    <text evidence="10 11">Belongs to the thiamine-phosphate synthase family.</text>
</comment>
<dbReference type="PANTHER" id="PTHR20857:SF15">
    <property type="entry name" value="THIAMINE-PHOSPHATE SYNTHASE"/>
    <property type="match status" value="1"/>
</dbReference>
<dbReference type="InterPro" id="IPR022998">
    <property type="entry name" value="ThiamineP_synth_TenI"/>
</dbReference>
<evidence type="ECO:0000256" key="1">
    <source>
        <dbReference type="ARBA" id="ARBA00003814"/>
    </source>
</evidence>
<dbReference type="EMBL" id="FCNZ02000007">
    <property type="protein sequence ID" value="SAL43861.1"/>
    <property type="molecule type" value="Genomic_DNA"/>
</dbReference>
<dbReference type="GO" id="GO:0009229">
    <property type="term" value="P:thiamine diphosphate biosynthetic process"/>
    <property type="evidence" value="ECO:0007669"/>
    <property type="project" value="UniProtKB-UniRule"/>
</dbReference>
<feature type="binding site" evidence="10">
    <location>
        <begin position="139"/>
        <end position="141"/>
    </location>
    <ligand>
        <name>2-[(2R,5Z)-2-carboxy-4-methylthiazol-5(2H)-ylidene]ethyl phosphate</name>
        <dbReference type="ChEBI" id="CHEBI:62899"/>
    </ligand>
</feature>
<feature type="domain" description="Thiamine phosphate synthase/TenI" evidence="13">
    <location>
        <begin position="9"/>
        <end position="193"/>
    </location>
</feature>